<comment type="caution">
    <text evidence="2">The sequence shown here is derived from an EMBL/GenBank/DDBJ whole genome shotgun (WGS) entry which is preliminary data.</text>
</comment>
<dbReference type="AlphaFoldDB" id="A0A5N5TFD0"/>
<dbReference type="Pfam" id="PF05699">
    <property type="entry name" value="Dimer_Tnp_hAT"/>
    <property type="match status" value="1"/>
</dbReference>
<dbReference type="SUPFAM" id="SSF53098">
    <property type="entry name" value="Ribonuclease H-like"/>
    <property type="match status" value="1"/>
</dbReference>
<dbReference type="InterPro" id="IPR008906">
    <property type="entry name" value="HATC_C_dom"/>
</dbReference>
<keyword evidence="3" id="KW-1185">Reference proteome</keyword>
<evidence type="ECO:0000259" key="1">
    <source>
        <dbReference type="Pfam" id="PF05699"/>
    </source>
</evidence>
<evidence type="ECO:0000313" key="3">
    <source>
        <dbReference type="Proteomes" id="UP000326759"/>
    </source>
</evidence>
<sequence>MLNDIEREEVFESVHQQINFDSSNTTEVPGEEPEKACQAPKRLKTSEFQEWEDVLYDDVKPSGSNSCTEVEKYKYYNVNDENNVLNDENNVLQFWKTHDSIFPRLAKLAKKYLSVPASSAWGKRNFGAEGIPLGQRCTNLKKENVDDLLFLHSYWDSSKRRNGSKYYILIKDIT</sequence>
<feature type="domain" description="HAT C-terminal dimerisation" evidence="1">
    <location>
        <begin position="80"/>
        <end position="153"/>
    </location>
</feature>
<name>A0A5N5TFD0_9CRUS</name>
<dbReference type="OrthoDB" id="3062869at2759"/>
<protein>
    <recommendedName>
        <fullName evidence="1">HAT C-terminal dimerisation domain-containing protein</fullName>
    </recommendedName>
</protein>
<gene>
    <name evidence="2" type="ORF">Anas_02278</name>
</gene>
<reference evidence="2 3" key="1">
    <citation type="journal article" date="2019" name="PLoS Biol.">
        <title>Sex chromosomes control vertical transmission of feminizing Wolbachia symbionts in an isopod.</title>
        <authorList>
            <person name="Becking T."/>
            <person name="Chebbi M.A."/>
            <person name="Giraud I."/>
            <person name="Moumen B."/>
            <person name="Laverre T."/>
            <person name="Caubet Y."/>
            <person name="Peccoud J."/>
            <person name="Gilbert C."/>
            <person name="Cordaux R."/>
        </authorList>
    </citation>
    <scope>NUCLEOTIDE SEQUENCE [LARGE SCALE GENOMIC DNA]</scope>
    <source>
        <strain evidence="2">ANa2</strain>
        <tissue evidence="2">Whole body excluding digestive tract and cuticle</tissue>
    </source>
</reference>
<organism evidence="2 3">
    <name type="scientific">Armadillidium nasatum</name>
    <dbReference type="NCBI Taxonomy" id="96803"/>
    <lineage>
        <taxon>Eukaryota</taxon>
        <taxon>Metazoa</taxon>
        <taxon>Ecdysozoa</taxon>
        <taxon>Arthropoda</taxon>
        <taxon>Crustacea</taxon>
        <taxon>Multicrustacea</taxon>
        <taxon>Malacostraca</taxon>
        <taxon>Eumalacostraca</taxon>
        <taxon>Peracarida</taxon>
        <taxon>Isopoda</taxon>
        <taxon>Oniscidea</taxon>
        <taxon>Crinocheta</taxon>
        <taxon>Armadillidiidae</taxon>
        <taxon>Armadillidium</taxon>
    </lineage>
</organism>
<evidence type="ECO:0000313" key="2">
    <source>
        <dbReference type="EMBL" id="KAB7505384.1"/>
    </source>
</evidence>
<dbReference type="EMBL" id="SEYY01001258">
    <property type="protein sequence ID" value="KAB7505384.1"/>
    <property type="molecule type" value="Genomic_DNA"/>
</dbReference>
<dbReference type="GO" id="GO:0046983">
    <property type="term" value="F:protein dimerization activity"/>
    <property type="evidence" value="ECO:0007669"/>
    <property type="project" value="InterPro"/>
</dbReference>
<dbReference type="Proteomes" id="UP000326759">
    <property type="component" value="Unassembled WGS sequence"/>
</dbReference>
<dbReference type="InterPro" id="IPR012337">
    <property type="entry name" value="RNaseH-like_sf"/>
</dbReference>
<proteinExistence type="predicted"/>
<accession>A0A5N5TFD0</accession>